<gene>
    <name evidence="2" type="ORF">SAMN04488006_0501</name>
</gene>
<protein>
    <recommendedName>
        <fullName evidence="1">DUF5675 domain-containing protein</fullName>
    </recommendedName>
</protein>
<dbReference type="InterPro" id="IPR043732">
    <property type="entry name" value="DUF5675"/>
</dbReference>
<proteinExistence type="predicted"/>
<dbReference type="RefSeq" id="WP_090222231.1">
    <property type="nucleotide sequence ID" value="NZ_FOZP01000001.1"/>
</dbReference>
<feature type="domain" description="DUF5675" evidence="1">
    <location>
        <begin position="5"/>
        <end position="124"/>
    </location>
</feature>
<keyword evidence="3" id="KW-1185">Reference proteome</keyword>
<dbReference type="STRING" id="593133.SAMN04488006_0501"/>
<dbReference type="AlphaFoldDB" id="A0A1I6NSL2"/>
<evidence type="ECO:0000313" key="3">
    <source>
        <dbReference type="Proteomes" id="UP000199312"/>
    </source>
</evidence>
<sequence length="136" mass="15711">MKAKLIRLVQEAKQTLDAFLFFDDDVNLIFECKALELPDRNNDNSISRVPEGKYTCKLRYSEKYGWHYILLNVKGRELILIHFGNYYTDTRGCIIVGNAFTDINGDGFRDVTSSKKTLKRILEIAPAEFELIIVNE</sequence>
<dbReference type="Proteomes" id="UP000199312">
    <property type="component" value="Unassembled WGS sequence"/>
</dbReference>
<reference evidence="3" key="1">
    <citation type="submission" date="2016-10" db="EMBL/GenBank/DDBJ databases">
        <authorList>
            <person name="Varghese N."/>
            <person name="Submissions S."/>
        </authorList>
    </citation>
    <scope>NUCLEOTIDE SEQUENCE [LARGE SCALE GENOMIC DNA]</scope>
    <source>
        <strain evidence="3">DSM 24450</strain>
    </source>
</reference>
<dbReference type="EMBL" id="FOZP01000001">
    <property type="protein sequence ID" value="SFS30890.1"/>
    <property type="molecule type" value="Genomic_DNA"/>
</dbReference>
<accession>A0A1I6NSL2</accession>
<name>A0A1I6NSL2_9FLAO</name>
<evidence type="ECO:0000259" key="1">
    <source>
        <dbReference type="Pfam" id="PF18925"/>
    </source>
</evidence>
<dbReference type="OrthoDB" id="707810at2"/>
<organism evidence="2 3">
    <name type="scientific">Lutibacter maritimus</name>
    <dbReference type="NCBI Taxonomy" id="593133"/>
    <lineage>
        <taxon>Bacteria</taxon>
        <taxon>Pseudomonadati</taxon>
        <taxon>Bacteroidota</taxon>
        <taxon>Flavobacteriia</taxon>
        <taxon>Flavobacteriales</taxon>
        <taxon>Flavobacteriaceae</taxon>
        <taxon>Lutibacter</taxon>
    </lineage>
</organism>
<evidence type="ECO:0000313" key="2">
    <source>
        <dbReference type="EMBL" id="SFS30890.1"/>
    </source>
</evidence>
<dbReference type="Pfam" id="PF18925">
    <property type="entry name" value="DUF5675"/>
    <property type="match status" value="1"/>
</dbReference>